<sequence length="62" mass="6373">MNVSRQEMADLLTQTANGIAAVLDADPPAPARSNRPYLAPLLGLLSAATPVLSTLSDPSLVS</sequence>
<gene>
    <name evidence="1" type="ORF">P3G67_22245</name>
</gene>
<evidence type="ECO:0000313" key="2">
    <source>
        <dbReference type="Proteomes" id="UP001216579"/>
    </source>
</evidence>
<dbReference type="Proteomes" id="UP001216579">
    <property type="component" value="Unassembled WGS sequence"/>
</dbReference>
<evidence type="ECO:0000313" key="1">
    <source>
        <dbReference type="EMBL" id="MDF3291897.1"/>
    </source>
</evidence>
<dbReference type="RefSeq" id="WP_276095080.1">
    <property type="nucleotide sequence ID" value="NZ_JARJBC010000014.1"/>
</dbReference>
<accession>A0ABT5ZPZ1</accession>
<keyword evidence="2" id="KW-1185">Reference proteome</keyword>
<dbReference type="EMBL" id="JARJBC010000014">
    <property type="protein sequence ID" value="MDF3291897.1"/>
    <property type="molecule type" value="Genomic_DNA"/>
</dbReference>
<protein>
    <submittedName>
        <fullName evidence="1">Uncharacterized protein</fullName>
    </submittedName>
</protein>
<comment type="caution">
    <text evidence="1">The sequence shown here is derived from an EMBL/GenBank/DDBJ whole genome shotgun (WGS) entry which is preliminary data.</text>
</comment>
<reference evidence="1 2" key="1">
    <citation type="submission" date="2023-03" db="EMBL/GenBank/DDBJ databases">
        <title>Draft genome sequence of Streptomyces sp. RB6PN23 isolated from peat swamp forest in Thailand.</title>
        <authorList>
            <person name="Klaysubun C."/>
            <person name="Duangmal K."/>
        </authorList>
    </citation>
    <scope>NUCLEOTIDE SEQUENCE [LARGE SCALE GENOMIC DNA]</scope>
    <source>
        <strain evidence="1 2">RB6PN23</strain>
    </source>
</reference>
<name>A0ABT5ZPZ1_9ACTN</name>
<proteinExistence type="predicted"/>
<organism evidence="1 2">
    <name type="scientific">Streptomyces silvisoli</name>
    <dbReference type="NCBI Taxonomy" id="3034235"/>
    <lineage>
        <taxon>Bacteria</taxon>
        <taxon>Bacillati</taxon>
        <taxon>Actinomycetota</taxon>
        <taxon>Actinomycetes</taxon>
        <taxon>Kitasatosporales</taxon>
        <taxon>Streptomycetaceae</taxon>
        <taxon>Streptomyces</taxon>
    </lineage>
</organism>